<evidence type="ECO:0008006" key="6">
    <source>
        <dbReference type="Google" id="ProtNLM"/>
    </source>
</evidence>
<evidence type="ECO:0000259" key="3">
    <source>
        <dbReference type="Pfam" id="PF05257"/>
    </source>
</evidence>
<evidence type="ECO:0000256" key="1">
    <source>
        <dbReference type="SAM" id="Phobius"/>
    </source>
</evidence>
<dbReference type="InterPro" id="IPR013423">
    <property type="entry name" value="CHP02594"/>
</dbReference>
<dbReference type="Gene3D" id="1.10.101.10">
    <property type="entry name" value="PGBD-like superfamily/PGBD"/>
    <property type="match status" value="1"/>
</dbReference>
<feature type="domain" description="Peptidase C51" evidence="3">
    <location>
        <begin position="40"/>
        <end position="118"/>
    </location>
</feature>
<keyword evidence="5" id="KW-1185">Reference proteome</keyword>
<dbReference type="InterPro" id="IPR036365">
    <property type="entry name" value="PGBD-like_sf"/>
</dbReference>
<organism evidence="4 5">
    <name type="scientific">Marivita lacus</name>
    <dbReference type="NCBI Taxonomy" id="1323742"/>
    <lineage>
        <taxon>Bacteria</taxon>
        <taxon>Pseudomonadati</taxon>
        <taxon>Pseudomonadota</taxon>
        <taxon>Alphaproteobacteria</taxon>
        <taxon>Rhodobacterales</taxon>
        <taxon>Roseobacteraceae</taxon>
        <taxon>Marivita</taxon>
    </lineage>
</organism>
<dbReference type="InterPro" id="IPR007921">
    <property type="entry name" value="CHAP_dom"/>
</dbReference>
<dbReference type="Pfam" id="PF01471">
    <property type="entry name" value="PG_binding_1"/>
    <property type="match status" value="1"/>
</dbReference>
<dbReference type="EMBL" id="BMFC01000015">
    <property type="protein sequence ID" value="GGC18851.1"/>
    <property type="molecule type" value="Genomic_DNA"/>
</dbReference>
<dbReference type="RefSeq" id="WP_188483815.1">
    <property type="nucleotide sequence ID" value="NZ_BMFC01000015.1"/>
</dbReference>
<feature type="transmembrane region" description="Helical" evidence="1">
    <location>
        <begin position="225"/>
        <end position="249"/>
    </location>
</feature>
<evidence type="ECO:0000313" key="4">
    <source>
        <dbReference type="EMBL" id="GGC18851.1"/>
    </source>
</evidence>
<dbReference type="SUPFAM" id="SSF47090">
    <property type="entry name" value="PGBD-like"/>
    <property type="match status" value="1"/>
</dbReference>
<dbReference type="InterPro" id="IPR036366">
    <property type="entry name" value="PGBDSf"/>
</dbReference>
<keyword evidence="1" id="KW-1133">Transmembrane helix</keyword>
<dbReference type="Gene3D" id="3.90.1720.10">
    <property type="entry name" value="endopeptidase domain like (from Nostoc punctiforme)"/>
    <property type="match status" value="1"/>
</dbReference>
<reference evidence="5" key="1">
    <citation type="journal article" date="2019" name="Int. J. Syst. Evol. Microbiol.">
        <title>The Global Catalogue of Microorganisms (GCM) 10K type strain sequencing project: providing services to taxonomists for standard genome sequencing and annotation.</title>
        <authorList>
            <consortium name="The Broad Institute Genomics Platform"/>
            <consortium name="The Broad Institute Genome Sequencing Center for Infectious Disease"/>
            <person name="Wu L."/>
            <person name="Ma J."/>
        </authorList>
    </citation>
    <scope>NUCLEOTIDE SEQUENCE [LARGE SCALE GENOMIC DNA]</scope>
    <source>
        <strain evidence="5">CGMCC 1.12478</strain>
    </source>
</reference>
<evidence type="ECO:0000313" key="5">
    <source>
        <dbReference type="Proteomes" id="UP000645462"/>
    </source>
</evidence>
<gene>
    <name evidence="4" type="ORF">GCM10011363_39400</name>
</gene>
<evidence type="ECO:0000259" key="2">
    <source>
        <dbReference type="Pfam" id="PF01471"/>
    </source>
</evidence>
<sequence>MSPYAIAQTYIGIADGLGPEDNPIVMNIYASVGHDWVEHDTVAWCAAFVGHCLERSGLRSTRKLNAHSYLSWGVPVDLEDAQQGDVVIFAPGNTHYWQGHVGFFVRTVGASIEVLGGNHGEEVSVRRYSKPRLLGVRRSGDVVQATTPDVQDVQSSLQRLGYHEVGNRDGVIGSRTRSALLAFRADNDLPLVPIIDVALTDALERAQPRPVAPERASGKPVGSRILAAANAQIGLGVLGAIGTLGNLIIASATGDTGPSQAQNGSLKDLAWLADWLPTMMPWFGLATFIGVIHFAVKTRTARIQDHQAGKTP</sequence>
<name>A0ABQ1L5M5_9RHOB</name>
<dbReference type="InterPro" id="IPR002477">
    <property type="entry name" value="Peptidoglycan-bd-like"/>
</dbReference>
<keyword evidence="1" id="KW-0812">Transmembrane</keyword>
<keyword evidence="1" id="KW-0472">Membrane</keyword>
<dbReference type="NCBIfam" id="TIGR02594">
    <property type="entry name" value="TIGR02594 family protein"/>
    <property type="match status" value="1"/>
</dbReference>
<accession>A0ABQ1L5M5</accession>
<dbReference type="Proteomes" id="UP000645462">
    <property type="component" value="Unassembled WGS sequence"/>
</dbReference>
<feature type="transmembrane region" description="Helical" evidence="1">
    <location>
        <begin position="279"/>
        <end position="296"/>
    </location>
</feature>
<comment type="caution">
    <text evidence="4">The sequence shown here is derived from an EMBL/GenBank/DDBJ whole genome shotgun (WGS) entry which is preliminary data.</text>
</comment>
<dbReference type="Pfam" id="PF05257">
    <property type="entry name" value="CHAP"/>
    <property type="match status" value="1"/>
</dbReference>
<protein>
    <recommendedName>
        <fullName evidence="6">TIGR02594 family protein</fullName>
    </recommendedName>
</protein>
<feature type="domain" description="Peptidoglycan binding-like" evidence="2">
    <location>
        <begin position="147"/>
        <end position="190"/>
    </location>
</feature>
<proteinExistence type="predicted"/>